<dbReference type="Pfam" id="PF00071">
    <property type="entry name" value="Ras"/>
    <property type="match status" value="1"/>
</dbReference>
<dbReference type="InterPro" id="IPR001806">
    <property type="entry name" value="Small_GTPase"/>
</dbReference>
<dbReference type="InterPro" id="IPR005225">
    <property type="entry name" value="Small_GTP-bd"/>
</dbReference>
<dbReference type="PANTHER" id="PTHR47978">
    <property type="match status" value="1"/>
</dbReference>
<dbReference type="Proteomes" id="UP001201812">
    <property type="component" value="Unassembled WGS sequence"/>
</dbReference>
<feature type="region of interest" description="Disordered" evidence="3">
    <location>
        <begin position="217"/>
        <end position="237"/>
    </location>
</feature>
<name>A0AAD4MU54_9BILA</name>
<dbReference type="SUPFAM" id="SSF52540">
    <property type="entry name" value="P-loop containing nucleoside triphosphate hydrolases"/>
    <property type="match status" value="1"/>
</dbReference>
<keyword evidence="2" id="KW-0547">Nucleotide-binding</keyword>
<comment type="similarity">
    <text evidence="1">Belongs to the small GTPase superfamily. Rab family.</text>
</comment>
<dbReference type="FunFam" id="3.40.50.300:FF:001447">
    <property type="entry name" value="Ras-related protein Rab-1B"/>
    <property type="match status" value="1"/>
</dbReference>
<dbReference type="SMART" id="SM00174">
    <property type="entry name" value="RHO"/>
    <property type="match status" value="1"/>
</dbReference>
<evidence type="ECO:0000313" key="4">
    <source>
        <dbReference type="EMBL" id="KAI1705377.1"/>
    </source>
</evidence>
<accession>A0AAD4MU54</accession>
<dbReference type="PRINTS" id="PR00449">
    <property type="entry name" value="RASTRNSFRMNG"/>
</dbReference>
<dbReference type="PROSITE" id="PS51419">
    <property type="entry name" value="RAB"/>
    <property type="match status" value="1"/>
</dbReference>
<proteinExistence type="inferred from homology"/>
<keyword evidence="5" id="KW-1185">Reference proteome</keyword>
<dbReference type="Gene3D" id="3.40.50.300">
    <property type="entry name" value="P-loop containing nucleotide triphosphate hydrolases"/>
    <property type="match status" value="1"/>
</dbReference>
<reference evidence="4" key="1">
    <citation type="submission" date="2022-01" db="EMBL/GenBank/DDBJ databases">
        <title>Genome Sequence Resource for Two Populations of Ditylenchus destructor, the Migratory Endoparasitic Phytonematode.</title>
        <authorList>
            <person name="Zhang H."/>
            <person name="Lin R."/>
            <person name="Xie B."/>
        </authorList>
    </citation>
    <scope>NUCLEOTIDE SEQUENCE</scope>
    <source>
        <strain evidence="4">BazhouSP</strain>
    </source>
</reference>
<evidence type="ECO:0000256" key="3">
    <source>
        <dbReference type="SAM" id="MobiDB-lite"/>
    </source>
</evidence>
<organism evidence="4 5">
    <name type="scientific">Ditylenchus destructor</name>
    <dbReference type="NCBI Taxonomy" id="166010"/>
    <lineage>
        <taxon>Eukaryota</taxon>
        <taxon>Metazoa</taxon>
        <taxon>Ecdysozoa</taxon>
        <taxon>Nematoda</taxon>
        <taxon>Chromadorea</taxon>
        <taxon>Rhabditida</taxon>
        <taxon>Tylenchina</taxon>
        <taxon>Tylenchomorpha</taxon>
        <taxon>Sphaerularioidea</taxon>
        <taxon>Anguinidae</taxon>
        <taxon>Anguininae</taxon>
        <taxon>Ditylenchus</taxon>
    </lineage>
</organism>
<dbReference type="SMART" id="SM00176">
    <property type="entry name" value="RAN"/>
    <property type="match status" value="1"/>
</dbReference>
<dbReference type="AlphaFoldDB" id="A0AAD4MU54"/>
<protein>
    <submittedName>
        <fullName evidence="4">Ras family domain-containing protein</fullName>
    </submittedName>
</protein>
<gene>
    <name evidence="4" type="ORF">DdX_13692</name>
</gene>
<dbReference type="InterPro" id="IPR027417">
    <property type="entry name" value="P-loop_NTPase"/>
</dbReference>
<dbReference type="EMBL" id="JAKKPZ010000057">
    <property type="protein sequence ID" value="KAI1705377.1"/>
    <property type="molecule type" value="Genomic_DNA"/>
</dbReference>
<dbReference type="GO" id="GO:0005525">
    <property type="term" value="F:GTP binding"/>
    <property type="evidence" value="ECO:0007669"/>
    <property type="project" value="InterPro"/>
</dbReference>
<dbReference type="SMART" id="SM00173">
    <property type="entry name" value="RAS"/>
    <property type="match status" value="1"/>
</dbReference>
<dbReference type="GO" id="GO:0003924">
    <property type="term" value="F:GTPase activity"/>
    <property type="evidence" value="ECO:0007669"/>
    <property type="project" value="InterPro"/>
</dbReference>
<feature type="compositionally biased region" description="Low complexity" evidence="3">
    <location>
        <begin position="217"/>
        <end position="235"/>
    </location>
</feature>
<evidence type="ECO:0000256" key="1">
    <source>
        <dbReference type="ARBA" id="ARBA00006270"/>
    </source>
</evidence>
<comment type="caution">
    <text evidence="4">The sequence shown here is derived from an EMBL/GenBank/DDBJ whole genome shotgun (WGS) entry which is preliminary data.</text>
</comment>
<dbReference type="NCBIfam" id="TIGR00231">
    <property type="entry name" value="small_GTP"/>
    <property type="match status" value="1"/>
</dbReference>
<sequence>MAESEAEEDDVERALKIVIVGDSNTGKTGLAQRFAQHTFPQKYIQTVGVDFYSRRIQLPNNISVLLQIWDVGGHNISSPKMLNTYIFGAHAVLLVYDVTNTQTFENLSDWIQIAKKASRQLEKPFFMALVGNKTDMEHRRVVRIERHNKIAEQHALEPYYVSAKTADSVELMFKTVAAEVLGLRLSKAEQEWNITVVQAQIPSTDPKHLQAQHSRLANNASPGGNQQNPGQAGPSASNLSLKEAANAVVANAGNETLPGGTGGGGSISPKSTPNSKRIVLNRNSAVCSIQ</sequence>
<evidence type="ECO:0000313" key="5">
    <source>
        <dbReference type="Proteomes" id="UP001201812"/>
    </source>
</evidence>
<dbReference type="PROSITE" id="PS51421">
    <property type="entry name" value="RAS"/>
    <property type="match status" value="1"/>
</dbReference>
<dbReference type="SMART" id="SM00175">
    <property type="entry name" value="RAB"/>
    <property type="match status" value="1"/>
</dbReference>
<feature type="region of interest" description="Disordered" evidence="3">
    <location>
        <begin position="253"/>
        <end position="276"/>
    </location>
</feature>
<evidence type="ECO:0000256" key="2">
    <source>
        <dbReference type="ARBA" id="ARBA00022741"/>
    </source>
</evidence>